<feature type="region of interest" description="Disordered" evidence="1">
    <location>
        <begin position="42"/>
        <end position="72"/>
    </location>
</feature>
<gene>
    <name evidence="2" type="ORF">KI387_011021</name>
</gene>
<comment type="caution">
    <text evidence="2">The sequence shown here is derived from an EMBL/GenBank/DDBJ whole genome shotgun (WGS) entry which is preliminary data.</text>
</comment>
<name>A0AA38FLR2_TAXCH</name>
<keyword evidence="3" id="KW-1185">Reference proteome</keyword>
<feature type="region of interest" description="Disordered" evidence="1">
    <location>
        <begin position="1"/>
        <end position="24"/>
    </location>
</feature>
<organism evidence="2 3">
    <name type="scientific">Taxus chinensis</name>
    <name type="common">Chinese yew</name>
    <name type="synonym">Taxus wallichiana var. chinensis</name>
    <dbReference type="NCBI Taxonomy" id="29808"/>
    <lineage>
        <taxon>Eukaryota</taxon>
        <taxon>Viridiplantae</taxon>
        <taxon>Streptophyta</taxon>
        <taxon>Embryophyta</taxon>
        <taxon>Tracheophyta</taxon>
        <taxon>Spermatophyta</taxon>
        <taxon>Pinopsida</taxon>
        <taxon>Pinidae</taxon>
        <taxon>Conifers II</taxon>
        <taxon>Cupressales</taxon>
        <taxon>Taxaceae</taxon>
        <taxon>Taxus</taxon>
    </lineage>
</organism>
<dbReference type="Proteomes" id="UP000824469">
    <property type="component" value="Unassembled WGS sequence"/>
</dbReference>
<sequence length="72" mass="7933">KWLEQGGNVASNAPPEEGAETTQKLDEILAALLDTRDRLAVLEQQVMGNEEEEEADNDNQQPPEDNPEMGVD</sequence>
<evidence type="ECO:0000313" key="2">
    <source>
        <dbReference type="EMBL" id="KAH9306617.1"/>
    </source>
</evidence>
<feature type="non-terminal residue" evidence="2">
    <location>
        <position position="1"/>
    </location>
</feature>
<reference evidence="2 3" key="1">
    <citation type="journal article" date="2021" name="Nat. Plants">
        <title>The Taxus genome provides insights into paclitaxel biosynthesis.</title>
        <authorList>
            <person name="Xiong X."/>
            <person name="Gou J."/>
            <person name="Liao Q."/>
            <person name="Li Y."/>
            <person name="Zhou Q."/>
            <person name="Bi G."/>
            <person name="Li C."/>
            <person name="Du R."/>
            <person name="Wang X."/>
            <person name="Sun T."/>
            <person name="Guo L."/>
            <person name="Liang H."/>
            <person name="Lu P."/>
            <person name="Wu Y."/>
            <person name="Zhang Z."/>
            <person name="Ro D.K."/>
            <person name="Shang Y."/>
            <person name="Huang S."/>
            <person name="Yan J."/>
        </authorList>
    </citation>
    <scope>NUCLEOTIDE SEQUENCE [LARGE SCALE GENOMIC DNA]</scope>
    <source>
        <strain evidence="2">Ta-2019</strain>
    </source>
</reference>
<dbReference type="AlphaFoldDB" id="A0AA38FLR2"/>
<accession>A0AA38FLR2</accession>
<proteinExistence type="predicted"/>
<dbReference type="EMBL" id="JAHRHJ020000008">
    <property type="protein sequence ID" value="KAH9306617.1"/>
    <property type="molecule type" value="Genomic_DNA"/>
</dbReference>
<evidence type="ECO:0000313" key="3">
    <source>
        <dbReference type="Proteomes" id="UP000824469"/>
    </source>
</evidence>
<evidence type="ECO:0000256" key="1">
    <source>
        <dbReference type="SAM" id="MobiDB-lite"/>
    </source>
</evidence>
<protein>
    <submittedName>
        <fullName evidence="2">Uncharacterized protein</fullName>
    </submittedName>
</protein>
<feature type="non-terminal residue" evidence="2">
    <location>
        <position position="72"/>
    </location>
</feature>